<evidence type="ECO:0000256" key="1">
    <source>
        <dbReference type="ARBA" id="ARBA00001947"/>
    </source>
</evidence>
<reference evidence="10" key="1">
    <citation type="journal article" date="2012" name="Nature">
        <title>The oyster genome reveals stress adaptation and complexity of shell formation.</title>
        <authorList>
            <person name="Zhang G."/>
            <person name="Fang X."/>
            <person name="Guo X."/>
            <person name="Li L."/>
            <person name="Luo R."/>
            <person name="Xu F."/>
            <person name="Yang P."/>
            <person name="Zhang L."/>
            <person name="Wang X."/>
            <person name="Qi H."/>
            <person name="Xiong Z."/>
            <person name="Que H."/>
            <person name="Xie Y."/>
            <person name="Holland P.W."/>
            <person name="Paps J."/>
            <person name="Zhu Y."/>
            <person name="Wu F."/>
            <person name="Chen Y."/>
            <person name="Wang J."/>
            <person name="Peng C."/>
            <person name="Meng J."/>
            <person name="Yang L."/>
            <person name="Liu J."/>
            <person name="Wen B."/>
            <person name="Zhang N."/>
            <person name="Huang Z."/>
            <person name="Zhu Q."/>
            <person name="Feng Y."/>
            <person name="Mount A."/>
            <person name="Hedgecock D."/>
            <person name="Xu Z."/>
            <person name="Liu Y."/>
            <person name="Domazet-Loso T."/>
            <person name="Du Y."/>
            <person name="Sun X."/>
            <person name="Zhang S."/>
            <person name="Liu B."/>
            <person name="Cheng P."/>
            <person name="Jiang X."/>
            <person name="Li J."/>
            <person name="Fan D."/>
            <person name="Wang W."/>
            <person name="Fu W."/>
            <person name="Wang T."/>
            <person name="Wang B."/>
            <person name="Zhang J."/>
            <person name="Peng Z."/>
            <person name="Li Y."/>
            <person name="Li N."/>
            <person name="Wang J."/>
            <person name="Chen M."/>
            <person name="He Y."/>
            <person name="Tan F."/>
            <person name="Song X."/>
            <person name="Zheng Q."/>
            <person name="Huang R."/>
            <person name="Yang H."/>
            <person name="Du X."/>
            <person name="Chen L."/>
            <person name="Yang M."/>
            <person name="Gaffney P.M."/>
            <person name="Wang S."/>
            <person name="Luo L."/>
            <person name="She Z."/>
            <person name="Ming Y."/>
            <person name="Huang W."/>
            <person name="Zhang S."/>
            <person name="Huang B."/>
            <person name="Zhang Y."/>
            <person name="Qu T."/>
            <person name="Ni P."/>
            <person name="Miao G."/>
            <person name="Wang J."/>
            <person name="Wang Q."/>
            <person name="Steinberg C.E."/>
            <person name="Wang H."/>
            <person name="Li N."/>
            <person name="Qian L."/>
            <person name="Zhang G."/>
            <person name="Li Y."/>
            <person name="Yang H."/>
            <person name="Liu X."/>
            <person name="Wang J."/>
            <person name="Yin Y."/>
            <person name="Wang J."/>
        </authorList>
    </citation>
    <scope>NUCLEOTIDE SEQUENCE [LARGE SCALE GENOMIC DNA]</scope>
    <source>
        <strain evidence="10">05x7-T-G4-1.051#20</strain>
    </source>
</reference>
<dbReference type="InterPro" id="IPR006330">
    <property type="entry name" value="Ado/ade_deaminase"/>
</dbReference>
<dbReference type="InParanoid" id="K1QGK6"/>
<dbReference type="Gene3D" id="3.20.20.140">
    <property type="entry name" value="Metal-dependent hydrolases"/>
    <property type="match status" value="1"/>
</dbReference>
<dbReference type="GO" id="GO:0009168">
    <property type="term" value="P:purine ribonucleoside monophosphate biosynthetic process"/>
    <property type="evidence" value="ECO:0007669"/>
    <property type="project" value="InterPro"/>
</dbReference>
<name>K1QGK6_MAGGI</name>
<dbReference type="InterPro" id="IPR032466">
    <property type="entry name" value="Metal_Hydrolase"/>
</dbReference>
<evidence type="ECO:0000259" key="9">
    <source>
        <dbReference type="Pfam" id="PF00962"/>
    </source>
</evidence>
<dbReference type="HOGENOM" id="CLU_039228_0_1_1"/>
<dbReference type="GO" id="GO:0005829">
    <property type="term" value="C:cytosol"/>
    <property type="evidence" value="ECO:0007669"/>
    <property type="project" value="TreeGrafter"/>
</dbReference>
<proteinExistence type="inferred from homology"/>
<dbReference type="EMBL" id="JH816117">
    <property type="protein sequence ID" value="EKC33013.1"/>
    <property type="molecule type" value="Genomic_DNA"/>
</dbReference>
<evidence type="ECO:0000256" key="2">
    <source>
        <dbReference type="ARBA" id="ARBA00004296"/>
    </source>
</evidence>
<comment type="cofactor">
    <cofactor evidence="1">
        <name>Zn(2+)</name>
        <dbReference type="ChEBI" id="CHEBI:29105"/>
    </cofactor>
</comment>
<dbReference type="GO" id="GO:0009897">
    <property type="term" value="C:external side of plasma membrane"/>
    <property type="evidence" value="ECO:0007669"/>
    <property type="project" value="TreeGrafter"/>
</dbReference>
<dbReference type="GO" id="GO:0006154">
    <property type="term" value="P:adenosine catabolic process"/>
    <property type="evidence" value="ECO:0007669"/>
    <property type="project" value="TreeGrafter"/>
</dbReference>
<protein>
    <recommendedName>
        <fullName evidence="5">Adenosine deaminase</fullName>
        <ecNumber evidence="4">3.5.4.4</ecNumber>
    </recommendedName>
</protein>
<dbReference type="PROSITE" id="PS00485">
    <property type="entry name" value="A_DEAMINASE"/>
    <property type="match status" value="1"/>
</dbReference>
<dbReference type="GO" id="GO:0046872">
    <property type="term" value="F:metal ion binding"/>
    <property type="evidence" value="ECO:0007669"/>
    <property type="project" value="UniProtKB-KW"/>
</dbReference>
<dbReference type="Pfam" id="PF00962">
    <property type="entry name" value="A_deaminase"/>
    <property type="match status" value="1"/>
</dbReference>
<dbReference type="PANTHER" id="PTHR11409">
    <property type="entry name" value="ADENOSINE DEAMINASE"/>
    <property type="match status" value="1"/>
</dbReference>
<evidence type="ECO:0000313" key="10">
    <source>
        <dbReference type="EMBL" id="EKC33013.1"/>
    </source>
</evidence>
<dbReference type="AlphaFoldDB" id="K1QGK6"/>
<dbReference type="SUPFAM" id="SSF51556">
    <property type="entry name" value="Metallo-dependent hydrolases"/>
    <property type="match status" value="1"/>
</dbReference>
<dbReference type="GO" id="GO:0060169">
    <property type="term" value="P:negative regulation of adenosine receptor signaling pathway"/>
    <property type="evidence" value="ECO:0007669"/>
    <property type="project" value="TreeGrafter"/>
</dbReference>
<comment type="subcellular location">
    <subcellularLocation>
        <location evidence="2">Cell membrane</location>
        <topology evidence="2">Peripheral membrane protein</topology>
        <orientation evidence="2">Extracellular side</orientation>
    </subcellularLocation>
</comment>
<dbReference type="InterPro" id="IPR001365">
    <property type="entry name" value="A_deaminase_dom"/>
</dbReference>
<dbReference type="PANTHER" id="PTHR11409:SF43">
    <property type="entry name" value="ADENOSINE DEAMINASE"/>
    <property type="match status" value="1"/>
</dbReference>
<dbReference type="NCBIfam" id="TIGR01430">
    <property type="entry name" value="aden_deam"/>
    <property type="match status" value="1"/>
</dbReference>
<evidence type="ECO:0000256" key="4">
    <source>
        <dbReference type="ARBA" id="ARBA00012784"/>
    </source>
</evidence>
<dbReference type="GO" id="GO:0046103">
    <property type="term" value="P:inosine biosynthetic process"/>
    <property type="evidence" value="ECO:0007669"/>
    <property type="project" value="TreeGrafter"/>
</dbReference>
<gene>
    <name evidence="10" type="ORF">CGI_10013640</name>
</gene>
<comment type="similarity">
    <text evidence="3">Belongs to the metallo-dependent hydrolases superfamily. Adenosine and AMP deaminases family.</text>
</comment>
<evidence type="ECO:0000256" key="8">
    <source>
        <dbReference type="ARBA" id="ARBA00022833"/>
    </source>
</evidence>
<feature type="domain" description="Adenosine deaminase" evidence="9">
    <location>
        <begin position="22"/>
        <end position="361"/>
    </location>
</feature>
<sequence length="371" mass="42126">MSKRGVQLQLDEEKKKNVENEIELHVHLDGAIRTETIIETAKRRGIHFPWETTEELKSHVVMTSPPYTLQALLDKFNTFMPVVAGDRDAIYKLAYDFCEDSMLHNVYYVEGRYSPQLFANKMTNGKKPPYALTEGDITPREVVSIICDAFEKGSKDFGIIVKSILCCVVHEPNWSNEVVELCKEFQSRGVVAIDITCGDLDPKIHNKELHTRAFQQASKLGIHRTVHAGENGPAEGIKLALDEMHAERIGHGYKVVDDPDLYERCRKENIHFEVCPISSVKLGSVSDDLDKHPLHRFIDDEVNFSISTDDPIVLDNNLTSDYEMVMEMGLDKDHVIATIFHAARSCFASPEEKEQILADLVKVYGEKYMKM</sequence>
<keyword evidence="6" id="KW-0479">Metal-binding</keyword>
<keyword evidence="7" id="KW-0378">Hydrolase</keyword>
<dbReference type="InterPro" id="IPR006650">
    <property type="entry name" value="A/AMP_deam_AS"/>
</dbReference>
<dbReference type="EC" id="3.5.4.4" evidence="4"/>
<evidence type="ECO:0000256" key="3">
    <source>
        <dbReference type="ARBA" id="ARBA00006676"/>
    </source>
</evidence>
<evidence type="ECO:0000256" key="6">
    <source>
        <dbReference type="ARBA" id="ARBA00022723"/>
    </source>
</evidence>
<keyword evidence="8" id="KW-0862">Zinc</keyword>
<evidence type="ECO:0000256" key="5">
    <source>
        <dbReference type="ARBA" id="ARBA00018099"/>
    </source>
</evidence>
<organism evidence="10">
    <name type="scientific">Magallana gigas</name>
    <name type="common">Pacific oyster</name>
    <name type="synonym">Crassostrea gigas</name>
    <dbReference type="NCBI Taxonomy" id="29159"/>
    <lineage>
        <taxon>Eukaryota</taxon>
        <taxon>Metazoa</taxon>
        <taxon>Spiralia</taxon>
        <taxon>Lophotrochozoa</taxon>
        <taxon>Mollusca</taxon>
        <taxon>Bivalvia</taxon>
        <taxon>Autobranchia</taxon>
        <taxon>Pteriomorphia</taxon>
        <taxon>Ostreida</taxon>
        <taxon>Ostreoidea</taxon>
        <taxon>Ostreidae</taxon>
        <taxon>Magallana</taxon>
    </lineage>
</organism>
<accession>K1QGK6</accession>
<dbReference type="GO" id="GO:0004000">
    <property type="term" value="F:adenosine deaminase activity"/>
    <property type="evidence" value="ECO:0007669"/>
    <property type="project" value="UniProtKB-ARBA"/>
</dbReference>
<evidence type="ECO:0000256" key="7">
    <source>
        <dbReference type="ARBA" id="ARBA00022801"/>
    </source>
</evidence>
<dbReference type="GO" id="GO:0043103">
    <property type="term" value="P:hypoxanthine salvage"/>
    <property type="evidence" value="ECO:0007669"/>
    <property type="project" value="TreeGrafter"/>
</dbReference>